<protein>
    <submittedName>
        <fullName evidence="2">Uncharacterized protein</fullName>
    </submittedName>
</protein>
<name>A0A823A002_NELNU</name>
<evidence type="ECO:0000256" key="1">
    <source>
        <dbReference type="SAM" id="MobiDB-lite"/>
    </source>
</evidence>
<evidence type="ECO:0000313" key="3">
    <source>
        <dbReference type="Proteomes" id="UP000607653"/>
    </source>
</evidence>
<comment type="caution">
    <text evidence="2">The sequence shown here is derived from an EMBL/GenBank/DDBJ whole genome shotgun (WGS) entry which is preliminary data.</text>
</comment>
<accession>A0A823A002</accession>
<keyword evidence="3" id="KW-1185">Reference proteome</keyword>
<organism evidence="2 3">
    <name type="scientific">Nelumbo nucifera</name>
    <name type="common">Sacred lotus</name>
    <dbReference type="NCBI Taxonomy" id="4432"/>
    <lineage>
        <taxon>Eukaryota</taxon>
        <taxon>Viridiplantae</taxon>
        <taxon>Streptophyta</taxon>
        <taxon>Embryophyta</taxon>
        <taxon>Tracheophyta</taxon>
        <taxon>Spermatophyta</taxon>
        <taxon>Magnoliopsida</taxon>
        <taxon>Proteales</taxon>
        <taxon>Nelumbonaceae</taxon>
        <taxon>Nelumbo</taxon>
    </lineage>
</organism>
<dbReference type="Proteomes" id="UP000607653">
    <property type="component" value="Unassembled WGS sequence"/>
</dbReference>
<evidence type="ECO:0000313" key="2">
    <source>
        <dbReference type="EMBL" id="DAD48669.1"/>
    </source>
</evidence>
<sequence>MLDSQADKRHGGGRDNIIEGERSGKVEERRGSKRDTVGTLHIFSESPLSLSHEWHNLYRSMPQPISAVEVRNSKREGMGQEKSKAKLFC</sequence>
<gene>
    <name evidence="2" type="ORF">HUJ06_018606</name>
</gene>
<dbReference type="EMBL" id="DUZY01000008">
    <property type="protein sequence ID" value="DAD48669.1"/>
    <property type="molecule type" value="Genomic_DNA"/>
</dbReference>
<feature type="region of interest" description="Disordered" evidence="1">
    <location>
        <begin position="1"/>
        <end position="34"/>
    </location>
</feature>
<proteinExistence type="predicted"/>
<reference evidence="2 3" key="1">
    <citation type="journal article" date="2020" name="Mol. Biol. Evol.">
        <title>Distinct Expression and Methylation Patterns for Genes with Different Fates following a Single Whole-Genome Duplication in Flowering Plants.</title>
        <authorList>
            <person name="Shi T."/>
            <person name="Rahmani R.S."/>
            <person name="Gugger P.F."/>
            <person name="Wang M."/>
            <person name="Li H."/>
            <person name="Zhang Y."/>
            <person name="Li Z."/>
            <person name="Wang Q."/>
            <person name="Van de Peer Y."/>
            <person name="Marchal K."/>
            <person name="Chen J."/>
        </authorList>
    </citation>
    <scope>NUCLEOTIDE SEQUENCE [LARGE SCALE GENOMIC DNA]</scope>
    <source>
        <tissue evidence="2">Leaf</tissue>
    </source>
</reference>
<dbReference type="AlphaFoldDB" id="A0A823A002"/>